<reference evidence="3 4" key="1">
    <citation type="submission" date="2020-07" db="EMBL/GenBank/DDBJ databases">
        <title>Sequencing the genomes of 1000 actinobacteria strains.</title>
        <authorList>
            <person name="Klenk H.-P."/>
        </authorList>
    </citation>
    <scope>NUCLEOTIDE SEQUENCE [LARGE SCALE GENOMIC DNA]</scope>
    <source>
        <strain evidence="3 4">CXB654</strain>
    </source>
</reference>
<protein>
    <recommendedName>
        <fullName evidence="2">DUF397 domain-containing protein</fullName>
    </recommendedName>
</protein>
<feature type="domain" description="DUF397" evidence="2">
    <location>
        <begin position="11"/>
        <end position="63"/>
    </location>
</feature>
<dbReference type="InterPro" id="IPR007278">
    <property type="entry name" value="DUF397"/>
</dbReference>
<evidence type="ECO:0000259" key="2">
    <source>
        <dbReference type="Pfam" id="PF04149"/>
    </source>
</evidence>
<accession>A0A852TMT1</accession>
<evidence type="ECO:0000313" key="3">
    <source>
        <dbReference type="EMBL" id="NYE44885.1"/>
    </source>
</evidence>
<comment type="caution">
    <text evidence="3">The sequence shown here is derived from an EMBL/GenBank/DDBJ whole genome shotgun (WGS) entry which is preliminary data.</text>
</comment>
<dbReference type="Pfam" id="PF04149">
    <property type="entry name" value="DUF397"/>
    <property type="match status" value="1"/>
</dbReference>
<dbReference type="Proteomes" id="UP000589036">
    <property type="component" value="Unassembled WGS sequence"/>
</dbReference>
<evidence type="ECO:0000256" key="1">
    <source>
        <dbReference type="SAM" id="MobiDB-lite"/>
    </source>
</evidence>
<gene>
    <name evidence="3" type="ORF">HDA32_000005</name>
</gene>
<dbReference type="RefSeq" id="WP_179641207.1">
    <property type="nucleotide sequence ID" value="NZ_BAAAYY010000005.1"/>
</dbReference>
<proteinExistence type="predicted"/>
<dbReference type="AlphaFoldDB" id="A0A852TMT1"/>
<dbReference type="EMBL" id="JACCCC010000001">
    <property type="protein sequence ID" value="NYE44885.1"/>
    <property type="molecule type" value="Genomic_DNA"/>
</dbReference>
<name>A0A852TMT1_9ACTN</name>
<feature type="region of interest" description="Disordered" evidence="1">
    <location>
        <begin position="1"/>
        <end position="23"/>
    </location>
</feature>
<evidence type="ECO:0000313" key="4">
    <source>
        <dbReference type="Proteomes" id="UP000589036"/>
    </source>
</evidence>
<sequence length="68" mass="7431">MTSPNISHHLTFRKSSYSSSRGQNCVEVADTSAGSAMRDSQHPENGHLFFTPAEWSAFINAARGGDFQ</sequence>
<organism evidence="3 4">
    <name type="scientific">Spinactinospora alkalitolerans</name>
    <dbReference type="NCBI Taxonomy" id="687207"/>
    <lineage>
        <taxon>Bacteria</taxon>
        <taxon>Bacillati</taxon>
        <taxon>Actinomycetota</taxon>
        <taxon>Actinomycetes</taxon>
        <taxon>Streptosporangiales</taxon>
        <taxon>Nocardiopsidaceae</taxon>
        <taxon>Spinactinospora</taxon>
    </lineage>
</organism>
<keyword evidence="4" id="KW-1185">Reference proteome</keyword>